<protein>
    <recommendedName>
        <fullName evidence="3">DUF4240 domain-containing protein</fullName>
    </recommendedName>
</protein>
<keyword evidence="2" id="KW-1185">Reference proteome</keyword>
<dbReference type="EMBL" id="CP093379">
    <property type="protein sequence ID" value="UNM95369.1"/>
    <property type="molecule type" value="Genomic_DNA"/>
</dbReference>
<proteinExistence type="predicted"/>
<gene>
    <name evidence="1" type="ORF">MMG00_09025</name>
</gene>
<evidence type="ECO:0000313" key="1">
    <source>
        <dbReference type="EMBL" id="UNM95369.1"/>
    </source>
</evidence>
<reference evidence="1 2" key="1">
    <citation type="submission" date="2022-03" db="EMBL/GenBank/DDBJ databases">
        <title>Ignatzschineria rhizosphaerae HR5S32.</title>
        <authorList>
            <person name="Sun J.Q."/>
            <person name="Feng J.Y."/>
        </authorList>
    </citation>
    <scope>NUCLEOTIDE SEQUENCE [LARGE SCALE GENOMIC DNA]</scope>
    <source>
        <strain evidence="1 2">HR5S32</strain>
    </source>
</reference>
<evidence type="ECO:0008006" key="3">
    <source>
        <dbReference type="Google" id="ProtNLM"/>
    </source>
</evidence>
<evidence type="ECO:0000313" key="2">
    <source>
        <dbReference type="Proteomes" id="UP000829542"/>
    </source>
</evidence>
<name>A0ABY3WXN5_9GAMM</name>
<dbReference type="RefSeq" id="WP_242147553.1">
    <property type="nucleotide sequence ID" value="NZ_CP093379.1"/>
</dbReference>
<dbReference type="Proteomes" id="UP000829542">
    <property type="component" value="Chromosome"/>
</dbReference>
<accession>A0ABY3WXN5</accession>
<organism evidence="1 2">
    <name type="scientific">Ignatzschineria rhizosphaerae</name>
    <dbReference type="NCBI Taxonomy" id="2923279"/>
    <lineage>
        <taxon>Bacteria</taxon>
        <taxon>Pseudomonadati</taxon>
        <taxon>Pseudomonadota</taxon>
        <taxon>Gammaproteobacteria</taxon>
        <taxon>Cardiobacteriales</taxon>
        <taxon>Ignatzschineriaceae</taxon>
        <taxon>Ignatzschineria</taxon>
    </lineage>
</organism>
<sequence length="173" mass="20495">METDIYCDLEKEKAHPKAQALMTEDFFWDIGDELAPFGSDEGFEALSEFREWRLENPDISVGFCIAWIIESVGEFDNYEDYNEENLVHHEKILQQINDPDFDDQQYIFTLDTTIIATALGQLVDEGLIEEEYKYYVQVAINRLRIWADLQNHWDYRKEYIHNLDTIELVLEKA</sequence>